<dbReference type="EMBL" id="OZ037948">
    <property type="protein sequence ID" value="CAL1708808.1"/>
    <property type="molecule type" value="Genomic_DNA"/>
</dbReference>
<gene>
    <name evidence="1" type="ORF">GFSPODELE1_LOCUS7034</name>
</gene>
<dbReference type="Gene3D" id="3.80.10.10">
    <property type="entry name" value="Ribonuclease Inhibitor"/>
    <property type="match status" value="1"/>
</dbReference>
<evidence type="ECO:0000313" key="1">
    <source>
        <dbReference type="EMBL" id="CAL1708808.1"/>
    </source>
</evidence>
<dbReference type="Proteomes" id="UP001497453">
    <property type="component" value="Chromosome 5"/>
</dbReference>
<keyword evidence="2" id="KW-1185">Reference proteome</keyword>
<dbReference type="SUPFAM" id="SSF52047">
    <property type="entry name" value="RNI-like"/>
    <property type="match status" value="1"/>
</dbReference>
<evidence type="ECO:0008006" key="3">
    <source>
        <dbReference type="Google" id="ProtNLM"/>
    </source>
</evidence>
<organism evidence="1 2">
    <name type="scientific">Somion occarium</name>
    <dbReference type="NCBI Taxonomy" id="3059160"/>
    <lineage>
        <taxon>Eukaryota</taxon>
        <taxon>Fungi</taxon>
        <taxon>Dikarya</taxon>
        <taxon>Basidiomycota</taxon>
        <taxon>Agaricomycotina</taxon>
        <taxon>Agaricomycetes</taxon>
        <taxon>Polyporales</taxon>
        <taxon>Cerrenaceae</taxon>
        <taxon>Somion</taxon>
    </lineage>
</organism>
<name>A0ABP1DP22_9APHY</name>
<dbReference type="InterPro" id="IPR032675">
    <property type="entry name" value="LRR_dom_sf"/>
</dbReference>
<evidence type="ECO:0000313" key="2">
    <source>
        <dbReference type="Proteomes" id="UP001497453"/>
    </source>
</evidence>
<sequence>MLPQELIEYILDDLSDDLPSVKTSSLVCRAWRPRSQYHIHNTITLCRKSDVSALSDRFASSPMIAGYVRCVKMDFSRLTKEFWDKALPLLHHLPNINSVAFVSVDMCIIPTNVQSFLAEHCSTLKALSLYNVVLSNFGAFAMLLNCFPHLLHLNVQNVYWGGYRNTPIPSRLPILRSLSLAYCTEQTVLMDWLLSEDDDIVKSSLFTLEVIWNEDPADARRILRSVGSSVQNLVFLCIPSGKYVSGDTAEQIGPLWIRTPSSSQEYSECRIQMDRHAHDARRQIAINLEHHQVKLYSFDQVIPPSLYRGFISRSELGSR</sequence>
<accession>A0ABP1DP22</accession>
<proteinExistence type="predicted"/>
<reference evidence="2" key="1">
    <citation type="submission" date="2024-04" db="EMBL/GenBank/DDBJ databases">
        <authorList>
            <person name="Shaw F."/>
            <person name="Minotto A."/>
        </authorList>
    </citation>
    <scope>NUCLEOTIDE SEQUENCE [LARGE SCALE GENOMIC DNA]</scope>
</reference>
<protein>
    <recommendedName>
        <fullName evidence="3">F-box domain-containing protein</fullName>
    </recommendedName>
</protein>